<dbReference type="Proteomes" id="UP000393182">
    <property type="component" value="Unassembled WGS sequence"/>
</dbReference>
<evidence type="ECO:0000313" key="22">
    <source>
        <dbReference type="EMBL" id="EAH3295011.1"/>
    </source>
</evidence>
<organism evidence="31">
    <name type="scientific">Listeria monocytogenes</name>
    <dbReference type="NCBI Taxonomy" id="1639"/>
    <lineage>
        <taxon>Bacteria</taxon>
        <taxon>Bacillati</taxon>
        <taxon>Bacillota</taxon>
        <taxon>Bacilli</taxon>
        <taxon>Bacillales</taxon>
        <taxon>Listeriaceae</taxon>
        <taxon>Listeria</taxon>
    </lineage>
</organism>
<comment type="caution">
    <text evidence="31">The sequence shown here is derived from an EMBL/GenBank/DDBJ whole genome shotgun (WGS) entry which is preliminary data.</text>
</comment>
<evidence type="ECO:0000313" key="57">
    <source>
        <dbReference type="Proteomes" id="UP000840197"/>
    </source>
</evidence>
<evidence type="ECO:0000313" key="50">
    <source>
        <dbReference type="Proteomes" id="UP000522199"/>
    </source>
</evidence>
<dbReference type="Proteomes" id="UP000533021">
    <property type="component" value="Unassembled WGS sequence"/>
</dbReference>
<dbReference type="EMBL" id="AABGUK010000014">
    <property type="protein sequence ID" value="EAH4243356.1"/>
    <property type="molecule type" value="Genomic_DNA"/>
</dbReference>
<dbReference type="EMBL" id="AABAGT010000015">
    <property type="protein sequence ID" value="EAG0867678.1"/>
    <property type="molecule type" value="Genomic_DNA"/>
</dbReference>
<evidence type="ECO:0000313" key="40">
    <source>
        <dbReference type="Proteomes" id="UP000336166"/>
    </source>
</evidence>
<evidence type="ECO:0000313" key="37">
    <source>
        <dbReference type="EMBL" id="KAA9446786.1"/>
    </source>
</evidence>
<dbReference type="Proteomes" id="UP000365297">
    <property type="component" value="Unassembled WGS sequence"/>
</dbReference>
<dbReference type="EMBL" id="AAASLB010000036">
    <property type="protein sequence ID" value="EAE4943523.1"/>
    <property type="molecule type" value="Genomic_DNA"/>
</dbReference>
<keyword evidence="2" id="KW-1133">Transmembrane helix</keyword>
<evidence type="ECO:0000313" key="25">
    <source>
        <dbReference type="EMBL" id="EAH4243356.1"/>
    </source>
</evidence>
<dbReference type="Proteomes" id="UP000467536">
    <property type="component" value="Unassembled WGS sequence"/>
</dbReference>
<dbReference type="PANTHER" id="PTHR44068">
    <property type="entry name" value="ZGC:194242"/>
    <property type="match status" value="1"/>
</dbReference>
<dbReference type="EMBL" id="AABGHY010000008">
    <property type="protein sequence ID" value="EAH3295011.1"/>
    <property type="molecule type" value="Genomic_DNA"/>
</dbReference>
<dbReference type="EMBL" id="AAAQQZ010000019">
    <property type="protein sequence ID" value="EAE1340358.1"/>
    <property type="molecule type" value="Genomic_DNA"/>
</dbReference>
<dbReference type="Proteomes" id="UP000489121">
    <property type="component" value="Unassembled WGS sequence"/>
</dbReference>
<dbReference type="GO" id="GO:0003838">
    <property type="term" value="F:sterol 24-C-methyltransferase activity"/>
    <property type="evidence" value="ECO:0007669"/>
    <property type="project" value="TreeGrafter"/>
</dbReference>
<evidence type="ECO:0000313" key="39">
    <source>
        <dbReference type="Proteomes" id="UP000272537"/>
    </source>
</evidence>
<feature type="domain" description="Methyltransferase type 11" evidence="3">
    <location>
        <begin position="76"/>
        <end position="175"/>
    </location>
</feature>
<dbReference type="EMBL" id="DAAEEB010000030">
    <property type="protein sequence ID" value="HAA8054729.1"/>
    <property type="molecule type" value="Genomic_DNA"/>
</dbReference>
<evidence type="ECO:0000313" key="14">
    <source>
        <dbReference type="EMBL" id="EAG1894682.1"/>
    </source>
</evidence>
<dbReference type="Proteomes" id="UP000336166">
    <property type="component" value="Unassembled WGS sequence"/>
</dbReference>
<evidence type="ECO:0000313" key="35">
    <source>
        <dbReference type="EMBL" id="HAJ9594525.1"/>
    </source>
</evidence>
<reference evidence="38 39" key="1">
    <citation type="journal article" date="2018" name="BMC Genomics">
        <title>Genes significantly associated with lineage II food isolates of Listeria monocytogenes.</title>
        <authorList>
            <person name="Pirone-Davies C."/>
            <person name="Chen Y."/>
            <person name="Pightling A."/>
            <person name="Ryan G."/>
            <person name="Wang Y."/>
            <person name="Yao K."/>
            <person name="Hoffmann M."/>
            <person name="Allard M.W."/>
        </authorList>
    </citation>
    <scope>NUCLEOTIDE SEQUENCE [LARGE SCALE GENOMIC DNA]</scope>
    <source>
        <strain evidence="38 39">PNUSAL000550</strain>
    </source>
</reference>
<evidence type="ECO:0000313" key="20">
    <source>
        <dbReference type="EMBL" id="EAH2282812.1"/>
    </source>
</evidence>
<dbReference type="EMBL" id="AAAREG010000046">
    <property type="protein sequence ID" value="EAE2355707.1"/>
    <property type="molecule type" value="Genomic_DNA"/>
</dbReference>
<evidence type="ECO:0000313" key="30">
    <source>
        <dbReference type="EMBL" id="HAA8054131.1"/>
    </source>
</evidence>
<dbReference type="EMBL" id="AABFVG010000048">
    <property type="protein sequence ID" value="EAH2283581.1"/>
    <property type="molecule type" value="Genomic_DNA"/>
</dbReference>
<dbReference type="Proteomes" id="UP000840197">
    <property type="component" value="Unassembled WGS sequence"/>
</dbReference>
<dbReference type="EMBL" id="DABJAN010000006">
    <property type="protein sequence ID" value="HAJ9594525.1"/>
    <property type="molecule type" value="Genomic_DNA"/>
</dbReference>
<dbReference type="RefSeq" id="WP_014929077.1">
    <property type="nucleotide sequence ID" value="NC_021825.2"/>
</dbReference>
<dbReference type="EMBL" id="AABDGJ010000011">
    <property type="protein sequence ID" value="EAG6991485.1"/>
    <property type="molecule type" value="Genomic_DNA"/>
</dbReference>
<evidence type="ECO:0000313" key="13">
    <source>
        <dbReference type="EMBL" id="EAG0867678.1"/>
    </source>
</evidence>
<evidence type="ECO:0000313" key="5">
    <source>
        <dbReference type="EMBL" id="EAC5552059.1"/>
    </source>
</evidence>
<dbReference type="EMBL" id="AABATR010000016">
    <property type="protein sequence ID" value="EAG1894846.1"/>
    <property type="molecule type" value="Genomic_DNA"/>
</dbReference>
<dbReference type="EMBL" id="DAAEEB010000011">
    <property type="protein sequence ID" value="HAA8054131.1"/>
    <property type="molecule type" value="Genomic_DNA"/>
</dbReference>
<evidence type="ECO:0000313" key="52">
    <source>
        <dbReference type="Proteomes" id="UP000528151"/>
    </source>
</evidence>
<dbReference type="EMBL" id="AAASLB010000007">
    <property type="protein sequence ID" value="EAE4942742.1"/>
    <property type="molecule type" value="Genomic_DNA"/>
</dbReference>
<dbReference type="Proteomes" id="UP000478682">
    <property type="component" value="Unassembled WGS sequence"/>
</dbReference>
<dbReference type="EMBL" id="AAAIXK010000010">
    <property type="protein sequence ID" value="EAC5551801.1"/>
    <property type="molecule type" value="Genomic_DNA"/>
</dbReference>
<evidence type="ECO:0000313" key="48">
    <source>
        <dbReference type="Proteomes" id="UP000478682"/>
    </source>
</evidence>
<evidence type="ECO:0000313" key="27">
    <source>
        <dbReference type="EMBL" id="ECY9782044.1"/>
    </source>
</evidence>
<dbReference type="EMBL" id="AAAQQZ010000008">
    <property type="protein sequence ID" value="EAE1340048.1"/>
    <property type="molecule type" value="Genomic_DNA"/>
</dbReference>
<dbReference type="EMBL" id="AABGHY010000048">
    <property type="protein sequence ID" value="EAH3295945.1"/>
    <property type="molecule type" value="Genomic_DNA"/>
</dbReference>
<dbReference type="EMBL" id="AANEHK010000011">
    <property type="protein sequence ID" value="EDO0986685.1"/>
    <property type="molecule type" value="Genomic_DNA"/>
</dbReference>
<evidence type="ECO:0000256" key="1">
    <source>
        <dbReference type="ARBA" id="ARBA00022679"/>
    </source>
</evidence>
<dbReference type="Proteomes" id="UP000379076">
    <property type="component" value="Unassembled WGS sequence"/>
</dbReference>
<dbReference type="Proteomes" id="UP000358545">
    <property type="component" value="Unassembled WGS sequence"/>
</dbReference>
<evidence type="ECO:0000313" key="16">
    <source>
        <dbReference type="EMBL" id="EAG4462764.1"/>
    </source>
</evidence>
<dbReference type="Proteomes" id="UP000528151">
    <property type="component" value="Unassembled WGS sequence"/>
</dbReference>
<evidence type="ECO:0000313" key="4">
    <source>
        <dbReference type="EMBL" id="EAC5551801.1"/>
    </source>
</evidence>
<evidence type="ECO:0000313" key="32">
    <source>
        <dbReference type="EMBL" id="HAB8399247.1"/>
    </source>
</evidence>
<evidence type="ECO:0000313" key="6">
    <source>
        <dbReference type="EMBL" id="EAD1186271.1"/>
    </source>
</evidence>
<dbReference type="Proteomes" id="UP000522199">
    <property type="component" value="Unassembled WGS sequence"/>
</dbReference>
<evidence type="ECO:0000313" key="7">
    <source>
        <dbReference type="EMBL" id="EAE1340048.1"/>
    </source>
</evidence>
<reference evidence="57 58" key="2">
    <citation type="journal article" date="2018" name="Genome Biol.">
        <title>SKESA: strategic k-mer extension for scrupulous assemblies.</title>
        <authorList>
            <person name="Souvorov A."/>
            <person name="Agarwala R."/>
            <person name="Lipman D.J."/>
        </authorList>
    </citation>
    <scope>NUCLEOTIDE SEQUENCE [LARGE SCALE GENOMIC DNA]</scope>
    <source>
        <strain evidence="31">09CEB371LM</strain>
        <strain evidence="35">2017-325981-023-01</strain>
        <strain evidence="32 57">CFIAFB20130012</strain>
        <strain evidence="33 59">DMG1500109</strain>
    </source>
</reference>
<evidence type="ECO:0000313" key="51">
    <source>
        <dbReference type="Proteomes" id="UP000527632"/>
    </source>
</evidence>
<protein>
    <submittedName>
        <fullName evidence="38">2-methyl-6-phytyl-1,4-hydroquinone methyltransferase</fullName>
        <ecNumber evidence="38">2.1.1.295</ecNumber>
    </submittedName>
    <submittedName>
        <fullName evidence="4 31">SAM-dependent methyltransferase</fullName>
    </submittedName>
    <submittedName>
        <fullName evidence="32">Methyltransferase domain-containing protein</fullName>
    </submittedName>
</protein>
<keyword evidence="2" id="KW-0472">Membrane</keyword>
<dbReference type="Proteomes" id="UP000403352">
    <property type="component" value="Unassembled WGS sequence"/>
</dbReference>
<evidence type="ECO:0000313" key="33">
    <source>
        <dbReference type="EMBL" id="HAC1755591.1"/>
    </source>
</evidence>
<evidence type="ECO:0000313" key="18">
    <source>
        <dbReference type="EMBL" id="EAG9388643.1"/>
    </source>
</evidence>
<evidence type="ECO:0000313" key="44">
    <source>
        <dbReference type="Proteomes" id="UP000403352"/>
    </source>
</evidence>
<dbReference type="Proteomes" id="UP000530452">
    <property type="component" value="Unassembled WGS sequence"/>
</dbReference>
<dbReference type="InterPro" id="IPR050447">
    <property type="entry name" value="Erg6_SMT_methyltransf"/>
</dbReference>
<evidence type="ECO:0000313" key="53">
    <source>
        <dbReference type="Proteomes" id="UP000530452"/>
    </source>
</evidence>
<sequence length="222" mass="25285">MMKITKRKKITLIILGGIIGLSFILYKPLINYLSEQAANPRGIIGEITTKIWSSYFEDLSKWTISNTELSNVTQVLDIGYGGGSNVKNLAELNKNWTIYGVDISEESYKTATNLNKKAINNGKVELSVQDVASMNYQAGIFDVVYAIQTHMYWDNPKKGFEEIYRVMSQKGVLIVSSEKDKIDYHMDEYKTTATLTVLLKEIGFREVVEKEKGNWVLYTIRK</sequence>
<evidence type="ECO:0000313" key="34">
    <source>
        <dbReference type="EMBL" id="HAC1756326.1"/>
    </source>
</evidence>
<dbReference type="Proteomes" id="UP000427828">
    <property type="component" value="Unassembled WGS sequence"/>
</dbReference>
<evidence type="ECO:0000313" key="9">
    <source>
        <dbReference type="EMBL" id="EAE2355508.1"/>
    </source>
</evidence>
<dbReference type="EMBL" id="AANEHK010000042">
    <property type="protein sequence ID" value="EDO0987373.1"/>
    <property type="molecule type" value="Genomic_DNA"/>
</dbReference>
<evidence type="ECO:0000313" key="29">
    <source>
        <dbReference type="EMBL" id="EDO0987373.1"/>
    </source>
</evidence>
<evidence type="ECO:0000313" key="15">
    <source>
        <dbReference type="EMBL" id="EAG1894846.1"/>
    </source>
</evidence>
<dbReference type="GO" id="GO:0102550">
    <property type="term" value="F:2-methyl-6-geranylgeranyl-1,4-benzoquinol methyltransferase activity"/>
    <property type="evidence" value="ECO:0007669"/>
    <property type="project" value="UniProtKB-EC"/>
</dbReference>
<dbReference type="GO" id="GO:0016126">
    <property type="term" value="P:sterol biosynthetic process"/>
    <property type="evidence" value="ECO:0007669"/>
    <property type="project" value="TreeGrafter"/>
</dbReference>
<dbReference type="Proteomes" id="UP000548278">
    <property type="component" value="Unassembled WGS sequence"/>
</dbReference>
<dbReference type="EMBL" id="DABJAN010000014">
    <property type="protein sequence ID" value="HAJ9594837.1"/>
    <property type="molecule type" value="Genomic_DNA"/>
</dbReference>
<dbReference type="Pfam" id="PF08241">
    <property type="entry name" value="Methyltransf_11"/>
    <property type="match status" value="1"/>
</dbReference>
<dbReference type="EMBL" id="AABATR010000009">
    <property type="protein sequence ID" value="EAG1894682.1"/>
    <property type="molecule type" value="Genomic_DNA"/>
</dbReference>
<dbReference type="EMBL" id="AABBZO010000012">
    <property type="protein sequence ID" value="EAG4462764.1"/>
    <property type="molecule type" value="Genomic_DNA"/>
</dbReference>
<reference evidence="27 49" key="7">
    <citation type="submission" date="2019-09" db="EMBL/GenBank/DDBJ databases">
        <authorList>
            <consortium name="PulseNet: The National Subtyping Network for Foodborne Disease Surveillance"/>
            <person name="Tarr C.L."/>
            <person name="Trees E."/>
            <person name="Katz L.S."/>
            <person name="Carleton-Romer H.A."/>
            <person name="Stroika S."/>
            <person name="Kucerova Z."/>
            <person name="Roache K.F."/>
            <person name="Sabol A.L."/>
            <person name="Besser J."/>
            <person name="Gerner-Smidt P."/>
        </authorList>
    </citation>
    <scope>NUCLEOTIDE SEQUENCE [LARGE SCALE GENOMIC DNA]</scope>
    <source>
        <strain evidence="9 40">PNUSAL000134</strain>
        <strain evidence="13 41">PNUSAL002180</strain>
        <strain evidence="14 48">PNUSAL002298</strain>
        <strain evidence="27 49">PNUSAL005692</strain>
    </source>
</reference>
<dbReference type="EMBL" id="DAAJZA010000024">
    <property type="protein sequence ID" value="HAC1756326.1"/>
    <property type="molecule type" value="Genomic_DNA"/>
</dbReference>
<dbReference type="Gene3D" id="3.40.50.150">
    <property type="entry name" value="Vaccinia Virus protein VP39"/>
    <property type="match status" value="1"/>
</dbReference>
<dbReference type="InterPro" id="IPR013216">
    <property type="entry name" value="Methyltransf_11"/>
</dbReference>
<dbReference type="EC" id="2.1.1.295" evidence="38"/>
<dbReference type="EMBL" id="AABGUK010000007">
    <property type="protein sequence ID" value="EAH4243258.1"/>
    <property type="molecule type" value="Genomic_DNA"/>
</dbReference>
<evidence type="ECO:0000313" key="41">
    <source>
        <dbReference type="Proteomes" id="UP000358545"/>
    </source>
</evidence>
<feature type="transmembrane region" description="Helical" evidence="2">
    <location>
        <begin position="12"/>
        <end position="30"/>
    </location>
</feature>
<dbReference type="Proteomes" id="UP000460224">
    <property type="component" value="Unassembled WGS sequence"/>
</dbReference>
<keyword evidence="31" id="KW-0489">Methyltransferase</keyword>
<dbReference type="EMBL" id="AAALRN010000008">
    <property type="protein sequence ID" value="EAD1186271.1"/>
    <property type="molecule type" value="Genomic_DNA"/>
</dbReference>
<name>A0A0B8R0V7_LISMN</name>
<evidence type="ECO:0000313" key="56">
    <source>
        <dbReference type="Proteomes" id="UP000548278"/>
    </source>
</evidence>
<evidence type="ECO:0000313" key="38">
    <source>
        <dbReference type="EMBL" id="RKA05020.1"/>
    </source>
</evidence>
<evidence type="ECO:0000313" key="21">
    <source>
        <dbReference type="EMBL" id="EAH2283581.1"/>
    </source>
</evidence>
<evidence type="ECO:0000313" key="46">
    <source>
        <dbReference type="Proteomes" id="UP000460224"/>
    </source>
</evidence>
<dbReference type="Proteomes" id="UP000843775">
    <property type="component" value="Unassembled WGS sequence"/>
</dbReference>
<dbReference type="Proteomes" id="UP000272537">
    <property type="component" value="Unassembled WGS sequence"/>
</dbReference>
<dbReference type="EMBL" id="QXLS01000008">
    <property type="protein sequence ID" value="RKA05020.1"/>
    <property type="molecule type" value="Genomic_DNA"/>
</dbReference>
<evidence type="ECO:0000313" key="17">
    <source>
        <dbReference type="EMBL" id="EAG6991485.1"/>
    </source>
</evidence>
<dbReference type="Proteomes" id="UP000546397">
    <property type="component" value="Unassembled WGS sequence"/>
</dbReference>
<dbReference type="Proteomes" id="UP000840039">
    <property type="component" value="Unassembled WGS sequence"/>
</dbReference>
<evidence type="ECO:0000313" key="36">
    <source>
        <dbReference type="EMBL" id="HAJ9594837.1"/>
    </source>
</evidence>
<evidence type="ECO:0000313" key="8">
    <source>
        <dbReference type="EMBL" id="EAE1340358.1"/>
    </source>
</evidence>
<keyword evidence="2" id="KW-0812">Transmembrane</keyword>
<evidence type="ECO:0000313" key="11">
    <source>
        <dbReference type="EMBL" id="EAE4942742.1"/>
    </source>
</evidence>
<dbReference type="EMBL" id="AAAREG010000018">
    <property type="protein sequence ID" value="EAE2355508.1"/>
    <property type="molecule type" value="Genomic_DNA"/>
</dbReference>
<evidence type="ECO:0000313" key="43">
    <source>
        <dbReference type="Proteomes" id="UP000379076"/>
    </source>
</evidence>
<dbReference type="Proteomes" id="UP000527632">
    <property type="component" value="Unassembled WGS sequence"/>
</dbReference>
<accession>A0A0B8R0V7</accession>
<evidence type="ECO:0000313" key="58">
    <source>
        <dbReference type="Proteomes" id="UP000843503"/>
    </source>
</evidence>
<dbReference type="PANTHER" id="PTHR44068:SF1">
    <property type="entry name" value="HYPOTHETICAL LOC100005854"/>
    <property type="match status" value="1"/>
</dbReference>
<dbReference type="EMBL" id="AABEMN010000006">
    <property type="protein sequence ID" value="EAG9519253.1"/>
    <property type="molecule type" value="Genomic_DNA"/>
</dbReference>
<evidence type="ECO:0000313" key="24">
    <source>
        <dbReference type="EMBL" id="EAH4243258.1"/>
    </source>
</evidence>
<dbReference type="EMBL" id="AALAQH010000007">
    <property type="protein sequence ID" value="ECX6925400.1"/>
    <property type="molecule type" value="Genomic_DNA"/>
</dbReference>
<dbReference type="InterPro" id="IPR029063">
    <property type="entry name" value="SAM-dependent_MTases_sf"/>
</dbReference>
<dbReference type="EMBL" id="AAAIXK010000021">
    <property type="protein sequence ID" value="EAC5552059.1"/>
    <property type="molecule type" value="Genomic_DNA"/>
</dbReference>
<dbReference type="Proteomes" id="UP000843503">
    <property type="component" value="Unassembled WGS sequence"/>
</dbReference>
<dbReference type="AlphaFoldDB" id="A0A0B8R0V7"/>
<evidence type="ECO:0000313" key="59">
    <source>
        <dbReference type="Proteomes" id="UP000843775"/>
    </source>
</evidence>
<evidence type="ECO:0000313" key="28">
    <source>
        <dbReference type="EMBL" id="EDO0986685.1"/>
    </source>
</evidence>
<dbReference type="EMBL" id="QDAY01000007">
    <property type="protein sequence ID" value="KAA9446786.1"/>
    <property type="molecule type" value="Genomic_DNA"/>
</dbReference>
<dbReference type="EMBL" id="AABFVG010000008">
    <property type="protein sequence ID" value="EAH2282812.1"/>
    <property type="molecule type" value="Genomic_DNA"/>
</dbReference>
<keyword evidence="1 31" id="KW-0808">Transferase</keyword>
<dbReference type="EMBL" id="AABEKY010000010">
    <property type="protein sequence ID" value="EAG9388643.1"/>
    <property type="molecule type" value="Genomic_DNA"/>
</dbReference>
<evidence type="ECO:0000313" key="42">
    <source>
        <dbReference type="Proteomes" id="UP000365297"/>
    </source>
</evidence>
<dbReference type="EMBL" id="DAAJZA010000008">
    <property type="protein sequence ID" value="HAC1755591.1"/>
    <property type="molecule type" value="Genomic_DNA"/>
</dbReference>
<evidence type="ECO:0000313" key="49">
    <source>
        <dbReference type="Proteomes" id="UP000489121"/>
    </source>
</evidence>
<reference evidence="37 46" key="3">
    <citation type="submission" date="2018-04" db="EMBL/GenBank/DDBJ databases">
        <title>Genome Analysis of a Prevalent Clone of Listeria monocytogenes Sequence Type 87 in China.</title>
        <authorList>
            <person name="Wang Y."/>
        </authorList>
    </citation>
    <scope>NUCLEOTIDE SEQUENCE [LARGE SCALE GENOMIC DNA]</scope>
    <source>
        <strain evidence="37 46">ICDC_LM1523</strain>
    </source>
</reference>
<gene>
    <name evidence="13" type="ORF">A8L61_10365</name>
    <name evidence="17" type="ORF">AB917_12900</name>
    <name evidence="7" type="ORF">ART25_14105</name>
    <name evidence="8" type="ORF">ART25_15730</name>
    <name evidence="4" type="ORF">ARY78_15395</name>
    <name evidence="5" type="ORF">ARY78_16750</name>
    <name evidence="14" type="ORF">BB997_13855</name>
    <name evidence="15" type="ORF">BB997_14735</name>
    <name evidence="26" type="ORF">BCZ19_12025</name>
    <name evidence="16" type="ORF">CA369_10735</name>
    <name evidence="18" type="ORF">CW845_14190</name>
    <name evidence="20" type="ORF">D4920_12075</name>
    <name evidence="21" type="ORF">D4920_16055</name>
    <name evidence="19" type="ORF">D4B11_05685</name>
    <name evidence="22" type="ORF">D5N24_11430</name>
    <name evidence="23" type="ORF">D5N24_16300</name>
    <name evidence="37" type="ORF">DCK61_14835</name>
    <name evidence="38" type="ORF">DYZ80_02821</name>
    <name evidence="11" type="ORF">E1W56_11915</name>
    <name evidence="12" type="ORF">E1W56_15910</name>
    <name evidence="24" type="ORF">E5F58_14805</name>
    <name evidence="25" type="ORF">E5F58_15320</name>
    <name evidence="27" type="ORF">F6515_03480</name>
    <name evidence="28" type="ORF">FV747_11845</name>
    <name evidence="29" type="ORF">FV747_15420</name>
    <name evidence="30" type="ORF">GHH22_13375</name>
    <name evidence="31" type="ORF">GHH22_16470</name>
    <name evidence="33" type="ORF">GI949_11500</name>
    <name evidence="34" type="ORF">GI949_15250</name>
    <name evidence="32" type="ORF">GYR60_12035</name>
    <name evidence="35" type="ORF">HQN34_002757</name>
    <name evidence="36" type="ORF">HQN34_003083</name>
    <name evidence="6" type="ORF">QD52_14385</name>
    <name evidence="9" type="ORF">Y261_14310</name>
    <name evidence="10" type="ORF">Y261_15390</name>
</gene>
<evidence type="ECO:0000313" key="45">
    <source>
        <dbReference type="Proteomes" id="UP000427828"/>
    </source>
</evidence>
<evidence type="ECO:0000313" key="19">
    <source>
        <dbReference type="EMBL" id="EAG9519253.1"/>
    </source>
</evidence>
<dbReference type="CDD" id="cd02440">
    <property type="entry name" value="AdoMet_MTases"/>
    <property type="match status" value="1"/>
</dbReference>
<evidence type="ECO:0000313" key="31">
    <source>
        <dbReference type="EMBL" id="HAA8054729.1"/>
    </source>
</evidence>
<evidence type="ECO:0000313" key="10">
    <source>
        <dbReference type="EMBL" id="EAE2355707.1"/>
    </source>
</evidence>
<evidence type="ECO:0000256" key="2">
    <source>
        <dbReference type="SAM" id="Phobius"/>
    </source>
</evidence>
<reference evidence="42 43" key="4">
    <citation type="submission" date="2018-06" db="EMBL/GenBank/DDBJ databases">
        <authorList>
            <consortium name="GenomeTrakr: Next Generation Sequencing Network for Food Pathogen Tracability"/>
        </authorList>
    </citation>
    <scope>NUCLEOTIDE SEQUENCE [LARGE SCALE GENOMIC DNA]</scope>
    <source>
        <strain evidence="16 52">CFSAN063727</strain>
        <strain evidence="7 43">FDA00006494</strain>
        <strain evidence="4 42">FDA00007096</strain>
        <strain evidence="6 44">FDA00008584</strain>
        <strain evidence="26 45">FLAG-51482A</strain>
        <strain evidence="24 51">LS1344</strain>
    </source>
</reference>
<evidence type="ECO:0000313" key="54">
    <source>
        <dbReference type="Proteomes" id="UP000533021"/>
    </source>
</evidence>
<dbReference type="SUPFAM" id="SSF53335">
    <property type="entry name" value="S-adenosyl-L-methionine-dependent methyltransferases"/>
    <property type="match status" value="1"/>
</dbReference>
<evidence type="ECO:0000313" key="23">
    <source>
        <dbReference type="EMBL" id="EAH3295945.1"/>
    </source>
</evidence>
<evidence type="ECO:0000313" key="55">
    <source>
        <dbReference type="Proteomes" id="UP000546397"/>
    </source>
</evidence>
<evidence type="ECO:0000313" key="12">
    <source>
        <dbReference type="EMBL" id="EAE4943523.1"/>
    </source>
</evidence>
<evidence type="ECO:0000313" key="47">
    <source>
        <dbReference type="Proteomes" id="UP000467536"/>
    </source>
</evidence>
<evidence type="ECO:0000259" key="3">
    <source>
        <dbReference type="Pfam" id="PF08241"/>
    </source>
</evidence>
<reference evidence="31" key="8">
    <citation type="submission" date="2019-10" db="EMBL/GenBank/DDBJ databases">
        <authorList>
            <consortium name="NCBI Pathogen Detection Project"/>
        </authorList>
    </citation>
    <scope>NUCLEOTIDE SEQUENCE</scope>
    <source>
        <strain evidence="31">09CEB371LM</strain>
        <strain evidence="35">2017-325981-023-01</strain>
        <strain evidence="32">CFIAFB20130012</strain>
        <strain evidence="33">DMG1500109</strain>
    </source>
</reference>
<evidence type="ECO:0000313" key="26">
    <source>
        <dbReference type="EMBL" id="ECX6925400.1"/>
    </source>
</evidence>
<dbReference type="EMBL" id="DAAIHR010000012">
    <property type="protein sequence ID" value="HAB8399247.1"/>
    <property type="molecule type" value="Genomic_DNA"/>
</dbReference>
<dbReference type="GO" id="GO:0032259">
    <property type="term" value="P:methylation"/>
    <property type="evidence" value="ECO:0007669"/>
    <property type="project" value="UniProtKB-KW"/>
</dbReference>
<dbReference type="EMBL" id="AALGDA010000007">
    <property type="protein sequence ID" value="ECY9782044.1"/>
    <property type="molecule type" value="Genomic_DNA"/>
</dbReference>
<reference evidence="50 56" key="5">
    <citation type="submission" date="2019-04" db="EMBL/GenBank/DDBJ databases">
        <authorList>
            <consortium name="GenomeTrakr network: Whole genome sequencing for foodborne pathogen traceback"/>
        </authorList>
    </citation>
    <scope>NUCLEOTIDE SEQUENCE [LARGE SCALE GENOMIC DNA]</scope>
    <source>
        <strain evidence="17 56">CFSAN004300</strain>
        <strain evidence="18 50">CFSAN072474</strain>
    </source>
</reference>
<proteinExistence type="predicted"/>
<reference evidence="28 47" key="6">
    <citation type="submission" date="2019-08" db="EMBL/GenBank/DDBJ databases">
        <authorList>
            <person name="Ashton P.M."/>
            <person name="Dallman T."/>
            <person name="Nair S."/>
            <person name="De Pinna E."/>
            <person name="Peters T."/>
            <person name="Grant K."/>
        </authorList>
    </citation>
    <scope>NUCLEOTIDE SEQUENCE [LARGE SCALE GENOMIC DNA]</scope>
    <source>
        <strain evidence="20 54">282333</strain>
        <strain evidence="22 53">282352</strain>
        <strain evidence="19 55">289003</strain>
        <strain evidence="28 47">788324</strain>
        <strain evidence="11">RL15000286</strain>
    </source>
</reference>